<evidence type="ECO:0000313" key="2">
    <source>
        <dbReference type="EMBL" id="GIQ71043.1"/>
    </source>
</evidence>
<gene>
    <name evidence="2" type="ORF">XYCOK13_38670</name>
</gene>
<feature type="transmembrane region" description="Helical" evidence="1">
    <location>
        <begin position="108"/>
        <end position="129"/>
    </location>
</feature>
<name>A0A8J4H928_9BACL</name>
<keyword evidence="1" id="KW-0472">Membrane</keyword>
<keyword evidence="1" id="KW-0812">Transmembrane</keyword>
<evidence type="ECO:0000256" key="1">
    <source>
        <dbReference type="SAM" id="Phobius"/>
    </source>
</evidence>
<evidence type="ECO:0000313" key="3">
    <source>
        <dbReference type="Proteomes" id="UP000677918"/>
    </source>
</evidence>
<feature type="transmembrane region" description="Helical" evidence="1">
    <location>
        <begin position="58"/>
        <end position="75"/>
    </location>
</feature>
<keyword evidence="1" id="KW-1133">Transmembrane helix</keyword>
<dbReference type="EMBL" id="BOVK01000068">
    <property type="protein sequence ID" value="GIQ71043.1"/>
    <property type="molecule type" value="Genomic_DNA"/>
</dbReference>
<feature type="transmembrane region" description="Helical" evidence="1">
    <location>
        <begin position="6"/>
        <end position="22"/>
    </location>
</feature>
<reference evidence="2" key="1">
    <citation type="submission" date="2021-04" db="EMBL/GenBank/DDBJ databases">
        <title>Draft genome sequence of Xylanibacillus composti strain K13.</title>
        <authorList>
            <person name="Uke A."/>
            <person name="Chhe C."/>
            <person name="Baramee S."/>
            <person name="Kosugi A."/>
        </authorList>
    </citation>
    <scope>NUCLEOTIDE SEQUENCE</scope>
    <source>
        <strain evidence="2">K13</strain>
    </source>
</reference>
<dbReference type="RefSeq" id="WP_213413849.1">
    <property type="nucleotide sequence ID" value="NZ_BOVK01000068.1"/>
</dbReference>
<comment type="caution">
    <text evidence="2">The sequence shown here is derived from an EMBL/GenBank/DDBJ whole genome shotgun (WGS) entry which is preliminary data.</text>
</comment>
<feature type="transmembrane region" description="Helical" evidence="1">
    <location>
        <begin position="34"/>
        <end position="52"/>
    </location>
</feature>
<feature type="transmembrane region" description="Helical" evidence="1">
    <location>
        <begin position="136"/>
        <end position="155"/>
    </location>
</feature>
<accession>A0A8J4H928</accession>
<dbReference type="Pfam" id="PF24124">
    <property type="entry name" value="YphA"/>
    <property type="match status" value="1"/>
</dbReference>
<organism evidence="2 3">
    <name type="scientific">Xylanibacillus composti</name>
    <dbReference type="NCBI Taxonomy" id="1572762"/>
    <lineage>
        <taxon>Bacteria</taxon>
        <taxon>Bacillati</taxon>
        <taxon>Bacillota</taxon>
        <taxon>Bacilli</taxon>
        <taxon>Bacillales</taxon>
        <taxon>Paenibacillaceae</taxon>
        <taxon>Xylanibacillus</taxon>
    </lineage>
</organism>
<keyword evidence="3" id="KW-1185">Reference proteome</keyword>
<dbReference type="InterPro" id="IPR014617">
    <property type="entry name" value="YphA_Bacsu"/>
</dbReference>
<proteinExistence type="predicted"/>
<protein>
    <submittedName>
        <fullName evidence="2">Uncharacterized protein</fullName>
    </submittedName>
</protein>
<dbReference type="Proteomes" id="UP000677918">
    <property type="component" value="Unassembled WGS sequence"/>
</dbReference>
<sequence>MNPGILSVLIAAMFIVLLATGWKREMMDRVPVSIMVLFIIGWLLLHSHSWMWNGVSVNGSYVLALLAAIGAWMLTGDGANRLHLLSVSFLIAAVYVFFVQLYRTSPVLVLFGHTADLAVLSAVAAMMFCRRALEQWIVLTLGLWIGDALLSHLWGMSSKPQLGAPGLFDLWWLAFGLARLLSVVAERLYVKYQSRFGRLAERKE</sequence>
<feature type="transmembrane region" description="Helical" evidence="1">
    <location>
        <begin position="170"/>
        <end position="190"/>
    </location>
</feature>
<feature type="transmembrane region" description="Helical" evidence="1">
    <location>
        <begin position="82"/>
        <end position="102"/>
    </location>
</feature>
<dbReference type="AlphaFoldDB" id="A0A8J4H928"/>